<dbReference type="SUPFAM" id="SSF49265">
    <property type="entry name" value="Fibronectin type III"/>
    <property type="match status" value="1"/>
</dbReference>
<dbReference type="NCBIfam" id="NF038128">
    <property type="entry name" value="choice_anch_J"/>
    <property type="match status" value="1"/>
</dbReference>
<dbReference type="Gene3D" id="2.60.120.200">
    <property type="match status" value="1"/>
</dbReference>
<dbReference type="Proteomes" id="UP000706891">
    <property type="component" value="Unassembled WGS sequence"/>
</dbReference>
<feature type="domain" description="Fibronectin type-III" evidence="2">
    <location>
        <begin position="958"/>
        <end position="1045"/>
    </location>
</feature>
<accession>A0A938WVL7</accession>
<dbReference type="Gene3D" id="2.60.120.260">
    <property type="entry name" value="Galactose-binding domain-like"/>
    <property type="match status" value="1"/>
</dbReference>
<dbReference type="RefSeq" id="WP_205105113.1">
    <property type="nucleotide sequence ID" value="NZ_JACJJG010000051.1"/>
</dbReference>
<dbReference type="InterPro" id="IPR041624">
    <property type="entry name" value="RGI_lyase"/>
</dbReference>
<sequence length="2244" mass="246527">MKIRKYILSLVAAAGCAVCVAAIGDGRNDDKQEKVKPAENMPAKVDTQRSPYSLINLAGSEDGIPYGLRLMEVDNKDVSLSWNTPEATDGYWDDFETHDDFVINSPGNVGWQYIDADNARTYTWQACTFPNMGQKMAFIVMNPSMTSPATDTNPNYKPFSGNKMLVDFCAADVPNNDFIISPELNFSSDFKISFRARSYNDVYALERIRVGYSTTGISPSNFTWVQGGDYVELPAEWNLYEYEIPQEAKYVTINCVSDDAFMLLIDDIFVGTNEVRPGVMPMKAPATGVKLTGFNIYRDGTKVNQGPVTEVRYTDTVDNYGTHSYTVTAVYSDGSESEQSEALTVEVPDIRLLPFEDDFETWTLAEDKWSLVNDDANDANNWGIDYYATGLVDPCATFGYSSQVNYDQSLVTRELNTENRGATYLRFNLKLQNERHENDDYLAVEVTSDGGKTWKNVATFDNKQGAFDWKVCQYNIGSLLDDNLFRIRFRAYGAVATYIDYWYVDDIKVWNPEWTTATLTVMSADGAVAGCPVTLTGSTGGVYTATTGDDGKVVFDEIEDDTYTVSIVNDGYNIYEGEWTVSNESENAFTAELKRPVMTLSATDVTAEIAAESSAEQTVTLSNTGDGPMTWYLNTKTEAGSGDASRLWEIQGTFTASGDLQSCVVFDGENYYTSSFTELGEFWKYDKNGTLVERFRLPDMYYPVYDLTFDGRYFYGGDGTNRVFKFDFYNKRVADIITVAEEPDLKITHCCYDPDRGGLWIGGWNTIARIDMDGNLLSMLRNFDNNTTVSVIGSAYDNVTPGGPYLWLADGIAPDNMLDCVRIYQYNLRTYRLTGVSHLATDIPGYKIGDATTGVNRLGGLSSSFDIKDGTLTLTGVLQQSPGLIFNYTLCETGEWVAMSPKHGTLQPGDSQDITFGFNSIGAKMGDQFSTTAEILTLPELGEQALNISMDVNAAAAAPRPVELKAEPGQASVQLTWKPGDDTRAPKGYNVYRDGTKVNTEAVTETAFTDNKLVYGEYYYKVTAVYDGDVESVPSDSVFAFVKHGAQYYAPLEPSATIEGNTNVNLTWKSPLANAGESNSLSWSTGVYADAMGLANGGTFYAASDWTAEDLVPYRNKRVSSVSVQLVNPCSYLRLFVYKDGESVYSKTYNGNILYDGTYTDVTIDEPLLIEPGAEYRFAFQLQNAQGIKPLGMDASQAVDGKGNLLSIDGETWFPASYQGIAGNFNIKIDVVPDESMVEEAPSGYNVYRDGEKVNDKPVTATSYTDVVSESGTHEYTLTSVYSDGGESAESESISVEIVGIYGPYAPSAIDADVHINRDVTLRWDYPTDGTHTLKADITTRPVTVDDNMPEYVNSFTGHDEGVEMGIASDNNFIYTSTYSKDGYVNKYSMDGEYIESFTIDGIEGIRNIVYDGTDFYVGDYSTNIYKVDMESHTVLATMTISEFSRHLAYIPELDGGNGGFEVGDWETSIYVRKDGSKIGNGPTLLGASGTAYNDGLLYAFEQGGDNTRTIGIYDFATSQRVGSIDVTAYSEITGISTASAGGMSVVSRPDGSKFLALALQRQNDNTKFAFIELESVSGVTGYNVYRNNELVNDEPLTRRYFAESIDAEGSYKYEIETVYMDGSKSDSRATVNVQIQPKGTAEVPKDVKAVQSTYGYNVLLSFVDPQMNTGADMAESFENAELQAPVSIDGWLNRDNAWTATADYAYDGTKAITAGGDDEATVIIPVNGSTRLKMAVRNADDHNGHGSLTLLRSIGGTEEADFIRMNVYQTNEAWSEIETEIPAGTSYIAVRKDAGVAPQLVDAIRLFASEPEQTVYAYDIFRNGEQINDEPVQGISYIDRNLLPGHYDYQVRLTTMLSAVSDLSETVGIDLDYDNGGLAPTGLTAGYEPDGTVKLSWQFPALSEPIYMRWHDGNSYDAGGLSSGGAFYAGARWYADDLKDYEELSLTDVEFYINQIPDALFILIYEGNTLVRQQYVPTMSQYSFNNVKLDEPLAIDPSKDLLVALYIEHNEITAPLGYDRGPANSGRGNLYSNDGQTWGLLNDSETGIDANWNISIGLSPYSNVPLEPAKAQSKARKTFAPKASPAGSKLVAVPVGAEATSQKNAFMGYNVYRNRERLNTETVTATTYIDDTPIDNKYLEYQVSAIYSASGETYSAPVTLTATGINGVESESGLRVVAENDEIKVYGLRPGTEVTLYDVNGMVLYKGKSTDTYVHVIPAAAITNGTYIVKVGDDAVKFVKSAK</sequence>
<proteinExistence type="predicted"/>
<dbReference type="InterPro" id="IPR011047">
    <property type="entry name" value="Quinoprotein_ADH-like_sf"/>
</dbReference>
<dbReference type="InterPro" id="IPR003961">
    <property type="entry name" value="FN3_dom"/>
</dbReference>
<dbReference type="SUPFAM" id="SSF63825">
    <property type="entry name" value="YWTD domain"/>
    <property type="match status" value="1"/>
</dbReference>
<feature type="chain" id="PRO_5037922348" evidence="1">
    <location>
        <begin position="22"/>
        <end position="2244"/>
    </location>
</feature>
<evidence type="ECO:0000313" key="3">
    <source>
        <dbReference type="EMBL" id="MBM6674070.1"/>
    </source>
</evidence>
<dbReference type="InterPro" id="IPR013783">
    <property type="entry name" value="Ig-like_fold"/>
</dbReference>
<dbReference type="PANTHER" id="PTHR43118:SF1">
    <property type="entry name" value="RHAMNOGALACTURONAN LYASE (EUROFUNG)"/>
    <property type="match status" value="1"/>
</dbReference>
<keyword evidence="4" id="KW-1185">Reference proteome</keyword>
<dbReference type="Gene3D" id="2.60.40.10">
    <property type="entry name" value="Immunoglobulins"/>
    <property type="match status" value="7"/>
</dbReference>
<dbReference type="EMBL" id="JACJJG010000051">
    <property type="protein sequence ID" value="MBM6674070.1"/>
    <property type="molecule type" value="Genomic_DNA"/>
</dbReference>
<dbReference type="PANTHER" id="PTHR43118">
    <property type="entry name" value="RHAMNOGALACTURONAN LYASE (EUROFUNG)"/>
    <property type="match status" value="1"/>
</dbReference>
<evidence type="ECO:0000313" key="4">
    <source>
        <dbReference type="Proteomes" id="UP000706891"/>
    </source>
</evidence>
<dbReference type="SUPFAM" id="SSF49478">
    <property type="entry name" value="Cna protein B-type domain"/>
    <property type="match status" value="1"/>
</dbReference>
<dbReference type="InterPro" id="IPR036116">
    <property type="entry name" value="FN3_sf"/>
</dbReference>
<gene>
    <name evidence="3" type="ORF">H6A34_09300</name>
</gene>
<organism evidence="3 4">
    <name type="scientific">Marseilla massiliensis</name>
    <dbReference type="NCBI Taxonomy" id="1841864"/>
    <lineage>
        <taxon>Bacteria</taxon>
        <taxon>Pseudomonadati</taxon>
        <taxon>Bacteroidota</taxon>
        <taxon>Bacteroidia</taxon>
        <taxon>Bacteroidales</taxon>
        <taxon>Prevotellaceae</taxon>
        <taxon>Marseilla</taxon>
    </lineage>
</organism>
<reference evidence="3" key="2">
    <citation type="journal article" date="2021" name="Sci. Rep.">
        <title>The distribution of antibiotic resistance genes in chicken gut microbiota commensals.</title>
        <authorList>
            <person name="Juricova H."/>
            <person name="Matiasovicova J."/>
            <person name="Kubasova T."/>
            <person name="Cejkova D."/>
            <person name="Rychlik I."/>
        </authorList>
    </citation>
    <scope>NUCLEOTIDE SEQUENCE</scope>
    <source>
        <strain evidence="3">An824</strain>
    </source>
</reference>
<dbReference type="PROSITE" id="PS51257">
    <property type="entry name" value="PROKAR_LIPOPROTEIN"/>
    <property type="match status" value="1"/>
</dbReference>
<dbReference type="InterPro" id="IPR034641">
    <property type="entry name" value="RGL11"/>
</dbReference>
<evidence type="ECO:0000259" key="2">
    <source>
        <dbReference type="PROSITE" id="PS50853"/>
    </source>
</evidence>
<dbReference type="PROSITE" id="PS50853">
    <property type="entry name" value="FN3"/>
    <property type="match status" value="1"/>
</dbReference>
<reference evidence="3" key="1">
    <citation type="submission" date="2020-08" db="EMBL/GenBank/DDBJ databases">
        <authorList>
            <person name="Cejkova D."/>
            <person name="Kubasova T."/>
            <person name="Jahodarova E."/>
            <person name="Rychlik I."/>
        </authorList>
    </citation>
    <scope>NUCLEOTIDE SEQUENCE</scope>
    <source>
        <strain evidence="3">An824</strain>
    </source>
</reference>
<dbReference type="SUPFAM" id="SSF50998">
    <property type="entry name" value="Quinoprotein alcohol dehydrogenase-like"/>
    <property type="match status" value="1"/>
</dbReference>
<name>A0A938WVL7_9BACT</name>
<comment type="caution">
    <text evidence="3">The sequence shown here is derived from an EMBL/GenBank/DDBJ whole genome shotgun (WGS) entry which is preliminary data.</text>
</comment>
<protein>
    <submittedName>
        <fullName evidence="3">Choice-of-anchor J domain-containing protein</fullName>
    </submittedName>
</protein>
<keyword evidence="1" id="KW-0732">Signal</keyword>
<evidence type="ECO:0000256" key="1">
    <source>
        <dbReference type="SAM" id="SignalP"/>
    </source>
</evidence>
<dbReference type="Pfam" id="PF18370">
    <property type="entry name" value="RGI_lyase"/>
    <property type="match status" value="1"/>
</dbReference>
<feature type="signal peptide" evidence="1">
    <location>
        <begin position="1"/>
        <end position="21"/>
    </location>
</feature>